<comment type="cofactor">
    <cofactor evidence="1">
        <name>heme</name>
        <dbReference type="ChEBI" id="CHEBI:30413"/>
    </cofactor>
</comment>
<feature type="region of interest" description="Disordered" evidence="8">
    <location>
        <begin position="1"/>
        <end position="21"/>
    </location>
</feature>
<gene>
    <name evidence="9" type="ORF">ACFSGJ_01195</name>
</gene>
<evidence type="ECO:0000256" key="6">
    <source>
        <dbReference type="ARBA" id="ARBA00023004"/>
    </source>
</evidence>
<organism evidence="9 10">
    <name type="scientific">Halodurantibacterium flavum</name>
    <dbReference type="NCBI Taxonomy" id="1382802"/>
    <lineage>
        <taxon>Bacteria</taxon>
        <taxon>Pseudomonadati</taxon>
        <taxon>Pseudomonadota</taxon>
        <taxon>Alphaproteobacteria</taxon>
        <taxon>Rhodobacterales</taxon>
        <taxon>Paracoccaceae</taxon>
        <taxon>Halodurantibacterium</taxon>
    </lineage>
</organism>
<keyword evidence="5" id="KW-0560">Oxidoreductase</keyword>
<dbReference type="Pfam" id="PF00067">
    <property type="entry name" value="p450"/>
    <property type="match status" value="1"/>
</dbReference>
<comment type="caution">
    <text evidence="9">The sequence shown here is derived from an EMBL/GenBank/DDBJ whole genome shotgun (WGS) entry which is preliminary data.</text>
</comment>
<dbReference type="Proteomes" id="UP001597353">
    <property type="component" value="Unassembled WGS sequence"/>
</dbReference>
<dbReference type="InterPro" id="IPR036396">
    <property type="entry name" value="Cyt_P450_sf"/>
</dbReference>
<protein>
    <submittedName>
        <fullName evidence="9">Cytochrome P450</fullName>
    </submittedName>
</protein>
<proteinExistence type="inferred from homology"/>
<reference evidence="10" key="1">
    <citation type="journal article" date="2019" name="Int. J. Syst. Evol. Microbiol.">
        <title>The Global Catalogue of Microorganisms (GCM) 10K type strain sequencing project: providing services to taxonomists for standard genome sequencing and annotation.</title>
        <authorList>
            <consortium name="The Broad Institute Genomics Platform"/>
            <consortium name="The Broad Institute Genome Sequencing Center for Infectious Disease"/>
            <person name="Wu L."/>
            <person name="Ma J."/>
        </authorList>
    </citation>
    <scope>NUCLEOTIDE SEQUENCE [LARGE SCALE GENOMIC DNA]</scope>
    <source>
        <strain evidence="10">CGMCC 4.7242</strain>
    </source>
</reference>
<dbReference type="EMBL" id="JBHUGH010000001">
    <property type="protein sequence ID" value="MFD1910826.1"/>
    <property type="molecule type" value="Genomic_DNA"/>
</dbReference>
<evidence type="ECO:0000256" key="2">
    <source>
        <dbReference type="ARBA" id="ARBA00010617"/>
    </source>
</evidence>
<dbReference type="PANTHER" id="PTHR24286">
    <property type="entry name" value="CYTOCHROME P450 26"/>
    <property type="match status" value="1"/>
</dbReference>
<evidence type="ECO:0000256" key="7">
    <source>
        <dbReference type="ARBA" id="ARBA00023033"/>
    </source>
</evidence>
<evidence type="ECO:0000313" key="9">
    <source>
        <dbReference type="EMBL" id="MFD1910826.1"/>
    </source>
</evidence>
<accession>A0ABW4S0F0</accession>
<keyword evidence="6" id="KW-0408">Iron</keyword>
<keyword evidence="7" id="KW-0503">Monooxygenase</keyword>
<dbReference type="PANTHER" id="PTHR24286:SF24">
    <property type="entry name" value="LANOSTEROL 14-ALPHA DEMETHYLASE"/>
    <property type="match status" value="1"/>
</dbReference>
<sequence>MTDISHPAPISSPGYRASPVRGAGSGIPRDVFDASIPFLREGYSFISSRCDLHGTDAFRTRVMLTPVICMRGADAARMFYGGDRFTRKNSMPASVLHLLQDLGSVQSLDGDPHRLRKAMFLAMMSPAGLDQATAIFAEEFRAAARLWAGGDRIMLHGEFRRLLTRTVLRWAGIPLDRADPRTRARELGAMVDHAGSLGPANLWAQRLRRQSERWAKGVVADCRRGRIAPPDGSALALIASHRDIDGRLLDLEVAAVELLNVLRPTVAVDRFLTFIALALHCYPGWRARFAEGGDGDVAHFVQEVRRYYPFFPGIGGRVARPFDWHGHLFRTGQWVLLDLYGTNHHPDLWENPQAFRPERFRDWADDGHNLIPQGAGDFLRGHRCPGEWLTIALMEETVRLLSREVDYDVPAQNLEVRMTAMPALPQSGFVISNLWLAG</sequence>
<dbReference type="InterPro" id="IPR001128">
    <property type="entry name" value="Cyt_P450"/>
</dbReference>
<dbReference type="CDD" id="cd11067">
    <property type="entry name" value="CYP152"/>
    <property type="match status" value="1"/>
</dbReference>
<evidence type="ECO:0000256" key="8">
    <source>
        <dbReference type="SAM" id="MobiDB-lite"/>
    </source>
</evidence>
<evidence type="ECO:0000256" key="3">
    <source>
        <dbReference type="ARBA" id="ARBA00022617"/>
    </source>
</evidence>
<dbReference type="SUPFAM" id="SSF48264">
    <property type="entry name" value="Cytochrome P450"/>
    <property type="match status" value="1"/>
</dbReference>
<evidence type="ECO:0000256" key="4">
    <source>
        <dbReference type="ARBA" id="ARBA00022723"/>
    </source>
</evidence>
<keyword evidence="4" id="KW-0479">Metal-binding</keyword>
<evidence type="ECO:0000313" key="10">
    <source>
        <dbReference type="Proteomes" id="UP001597353"/>
    </source>
</evidence>
<dbReference type="RefSeq" id="WP_390258787.1">
    <property type="nucleotide sequence ID" value="NZ_JBHUGH010000001.1"/>
</dbReference>
<name>A0ABW4S0F0_9RHOB</name>
<dbReference type="Gene3D" id="1.10.630.10">
    <property type="entry name" value="Cytochrome P450"/>
    <property type="match status" value="1"/>
</dbReference>
<keyword evidence="3" id="KW-0349">Heme</keyword>
<keyword evidence="10" id="KW-1185">Reference proteome</keyword>
<comment type="similarity">
    <text evidence="2">Belongs to the cytochrome P450 family.</text>
</comment>
<evidence type="ECO:0000256" key="1">
    <source>
        <dbReference type="ARBA" id="ARBA00001971"/>
    </source>
</evidence>
<evidence type="ECO:0000256" key="5">
    <source>
        <dbReference type="ARBA" id="ARBA00023002"/>
    </source>
</evidence>